<evidence type="ECO:0000256" key="1">
    <source>
        <dbReference type="SAM" id="SignalP"/>
    </source>
</evidence>
<evidence type="ECO:0000313" key="3">
    <source>
        <dbReference type="Proteomes" id="UP001172155"/>
    </source>
</evidence>
<keyword evidence="1" id="KW-0732">Signal</keyword>
<protein>
    <recommendedName>
        <fullName evidence="4">Secreted protein</fullName>
    </recommendedName>
</protein>
<gene>
    <name evidence="2" type="ORF">B0T18DRAFT_409014</name>
</gene>
<reference evidence="2" key="1">
    <citation type="submission" date="2023-06" db="EMBL/GenBank/DDBJ databases">
        <title>Genome-scale phylogeny and comparative genomics of the fungal order Sordariales.</title>
        <authorList>
            <consortium name="Lawrence Berkeley National Laboratory"/>
            <person name="Hensen N."/>
            <person name="Bonometti L."/>
            <person name="Westerberg I."/>
            <person name="Brannstrom I.O."/>
            <person name="Guillou S."/>
            <person name="Cros-Aarteil S."/>
            <person name="Calhoun S."/>
            <person name="Haridas S."/>
            <person name="Kuo A."/>
            <person name="Mondo S."/>
            <person name="Pangilinan J."/>
            <person name="Riley R."/>
            <person name="LaButti K."/>
            <person name="Andreopoulos B."/>
            <person name="Lipzen A."/>
            <person name="Chen C."/>
            <person name="Yanf M."/>
            <person name="Daum C."/>
            <person name="Ng V."/>
            <person name="Clum A."/>
            <person name="Steindorff A."/>
            <person name="Ohm R."/>
            <person name="Martin F."/>
            <person name="Silar P."/>
            <person name="Natvig D."/>
            <person name="Lalanne C."/>
            <person name="Gautier V."/>
            <person name="Ament-velasquez S.L."/>
            <person name="Kruys A."/>
            <person name="Hutchinson M.I."/>
            <person name="Powell A.J."/>
            <person name="Barry K."/>
            <person name="Miller A.N."/>
            <person name="Grigoriev I.V."/>
            <person name="Debuchy R."/>
            <person name="Gladieux P."/>
            <person name="Thoren M.H."/>
            <person name="Johannesson H."/>
        </authorList>
    </citation>
    <scope>NUCLEOTIDE SEQUENCE</scope>
    <source>
        <strain evidence="2">SMH3187-1</strain>
    </source>
</reference>
<dbReference type="Proteomes" id="UP001172155">
    <property type="component" value="Unassembled WGS sequence"/>
</dbReference>
<organism evidence="2 3">
    <name type="scientific">Schizothecium vesticola</name>
    <dbReference type="NCBI Taxonomy" id="314040"/>
    <lineage>
        <taxon>Eukaryota</taxon>
        <taxon>Fungi</taxon>
        <taxon>Dikarya</taxon>
        <taxon>Ascomycota</taxon>
        <taxon>Pezizomycotina</taxon>
        <taxon>Sordariomycetes</taxon>
        <taxon>Sordariomycetidae</taxon>
        <taxon>Sordariales</taxon>
        <taxon>Schizotheciaceae</taxon>
        <taxon>Schizothecium</taxon>
    </lineage>
</organism>
<keyword evidence="3" id="KW-1185">Reference proteome</keyword>
<accession>A0AA40F3E1</accession>
<name>A0AA40F3E1_9PEZI</name>
<dbReference type="EMBL" id="JAUKUD010000003">
    <property type="protein sequence ID" value="KAK0750492.1"/>
    <property type="molecule type" value="Genomic_DNA"/>
</dbReference>
<feature type="chain" id="PRO_5041334562" description="Secreted protein" evidence="1">
    <location>
        <begin position="40"/>
        <end position="74"/>
    </location>
</feature>
<evidence type="ECO:0008006" key="4">
    <source>
        <dbReference type="Google" id="ProtNLM"/>
    </source>
</evidence>
<proteinExistence type="predicted"/>
<feature type="signal peptide" evidence="1">
    <location>
        <begin position="1"/>
        <end position="39"/>
    </location>
</feature>
<dbReference type="AlphaFoldDB" id="A0AA40F3E1"/>
<evidence type="ECO:0000313" key="2">
    <source>
        <dbReference type="EMBL" id="KAK0750492.1"/>
    </source>
</evidence>
<comment type="caution">
    <text evidence="2">The sequence shown here is derived from an EMBL/GenBank/DDBJ whole genome shotgun (WGS) entry which is preliminary data.</text>
</comment>
<sequence>MGFFGLVWVWRMDGKRRLSGLFPWILVLLDACRLEIGEGMGWQEGWPRPFPCDGLLMEVGLVDGGSSSSPGSSG</sequence>